<dbReference type="AlphaFoldDB" id="A0A327YR71"/>
<comment type="caution">
    <text evidence="1">The sequence shown here is derived from an EMBL/GenBank/DDBJ whole genome shotgun (WGS) entry which is preliminary data.</text>
</comment>
<reference evidence="1 2" key="1">
    <citation type="submission" date="2018-06" db="EMBL/GenBank/DDBJ databases">
        <title>Genomic Encyclopedia of Type Strains, Phase III (KMG-III): the genomes of soil and plant-associated and newly described type strains.</title>
        <authorList>
            <person name="Whitman W."/>
        </authorList>
    </citation>
    <scope>NUCLEOTIDE SEQUENCE [LARGE SCALE GENOMIC DNA]</scope>
    <source>
        <strain evidence="1 2">CGMCC 1.8979</strain>
    </source>
</reference>
<evidence type="ECO:0000313" key="2">
    <source>
        <dbReference type="Proteomes" id="UP000248555"/>
    </source>
</evidence>
<dbReference type="EMBL" id="QLMH01000001">
    <property type="protein sequence ID" value="RAK23518.1"/>
    <property type="molecule type" value="Genomic_DNA"/>
</dbReference>
<evidence type="ECO:0008006" key="3">
    <source>
        <dbReference type="Google" id="ProtNLM"/>
    </source>
</evidence>
<evidence type="ECO:0000313" key="1">
    <source>
        <dbReference type="EMBL" id="RAK23518.1"/>
    </source>
</evidence>
<dbReference type="Proteomes" id="UP000248555">
    <property type="component" value="Unassembled WGS sequence"/>
</dbReference>
<organism evidence="1 2">
    <name type="scientific">Paranoxybacillus vitaminiphilus</name>
    <dbReference type="NCBI Taxonomy" id="581036"/>
    <lineage>
        <taxon>Bacteria</taxon>
        <taxon>Bacillati</taxon>
        <taxon>Bacillota</taxon>
        <taxon>Bacilli</taxon>
        <taxon>Bacillales</taxon>
        <taxon>Anoxybacillaceae</taxon>
        <taxon>Paranoxybacillus</taxon>
    </lineage>
</organism>
<name>A0A327YR71_9BACL</name>
<accession>A0A327YR71</accession>
<keyword evidence="2" id="KW-1185">Reference proteome</keyword>
<protein>
    <recommendedName>
        <fullName evidence="3">Aquaporin</fullName>
    </recommendedName>
</protein>
<sequence length="34" mass="3503">MTPFIAELIGTVMLIVLGAGVCAGVNEKIVCVKL</sequence>
<gene>
    <name evidence="1" type="ORF">B0I26_101480</name>
</gene>
<proteinExistence type="predicted"/>